<dbReference type="Gramene" id="ONIVA03G15620.1">
    <property type="protein sequence ID" value="ONIVA03G15620.1"/>
    <property type="gene ID" value="ONIVA03G15620"/>
</dbReference>
<organism evidence="1">
    <name type="scientific">Oryza nivara</name>
    <name type="common">Indian wild rice</name>
    <name type="synonym">Oryza sativa f. spontanea</name>
    <dbReference type="NCBI Taxonomy" id="4536"/>
    <lineage>
        <taxon>Eukaryota</taxon>
        <taxon>Viridiplantae</taxon>
        <taxon>Streptophyta</taxon>
        <taxon>Embryophyta</taxon>
        <taxon>Tracheophyta</taxon>
        <taxon>Spermatophyta</taxon>
        <taxon>Magnoliopsida</taxon>
        <taxon>Liliopsida</taxon>
        <taxon>Poales</taxon>
        <taxon>Poaceae</taxon>
        <taxon>BOP clade</taxon>
        <taxon>Oryzoideae</taxon>
        <taxon>Oryzeae</taxon>
        <taxon>Oryzinae</taxon>
        <taxon>Oryza</taxon>
    </lineage>
</organism>
<keyword evidence="2" id="KW-1185">Reference proteome</keyword>
<dbReference type="Proteomes" id="UP000006591">
    <property type="component" value="Chromosome 3"/>
</dbReference>
<dbReference type="AlphaFoldDB" id="A0A0E0GLD9"/>
<dbReference type="STRING" id="4536.A0A0E0GLD9"/>
<dbReference type="EnsemblPlants" id="ONIVA03G15620.1">
    <property type="protein sequence ID" value="ONIVA03G15620.1"/>
    <property type="gene ID" value="ONIVA03G15620"/>
</dbReference>
<protein>
    <submittedName>
        <fullName evidence="1">Uncharacterized protein</fullName>
    </submittedName>
</protein>
<dbReference type="HOGENOM" id="CLU_2926638_0_0_1"/>
<accession>A0A0E0GLD9</accession>
<reference evidence="1" key="1">
    <citation type="submission" date="2015-04" db="UniProtKB">
        <authorList>
            <consortium name="EnsemblPlants"/>
        </authorList>
    </citation>
    <scope>IDENTIFICATION</scope>
    <source>
        <strain evidence="1">SL10</strain>
    </source>
</reference>
<evidence type="ECO:0000313" key="1">
    <source>
        <dbReference type="EnsemblPlants" id="ONIVA03G15620.1"/>
    </source>
</evidence>
<evidence type="ECO:0000313" key="2">
    <source>
        <dbReference type="Proteomes" id="UP000006591"/>
    </source>
</evidence>
<name>A0A0E0GLD9_ORYNI</name>
<sequence length="61" mass="6732">MAIALFEQMLELNLGALSLGKWLHRIIAEEDLGPNVYVMTVLIDIVEAFPKLGASSLQQYG</sequence>
<proteinExistence type="predicted"/>
<reference evidence="1" key="2">
    <citation type="submission" date="2018-04" db="EMBL/GenBank/DDBJ databases">
        <title>OnivRS2 (Oryza nivara Reference Sequence Version 2).</title>
        <authorList>
            <person name="Zhang J."/>
            <person name="Kudrna D."/>
            <person name="Lee S."/>
            <person name="Talag J."/>
            <person name="Rajasekar S."/>
            <person name="Welchert J."/>
            <person name="Hsing Y.-I."/>
            <person name="Wing R.A."/>
        </authorList>
    </citation>
    <scope>NUCLEOTIDE SEQUENCE [LARGE SCALE GENOMIC DNA]</scope>
    <source>
        <strain evidence="1">SL10</strain>
    </source>
</reference>